<accession>A0ABQ2H4C4</accession>
<organism evidence="1 2">
    <name type="scientific">Pseudomonas asuensis</name>
    <dbReference type="NCBI Taxonomy" id="1825787"/>
    <lineage>
        <taxon>Bacteria</taxon>
        <taxon>Pseudomonadati</taxon>
        <taxon>Pseudomonadota</taxon>
        <taxon>Gammaproteobacteria</taxon>
        <taxon>Pseudomonadales</taxon>
        <taxon>Pseudomonadaceae</taxon>
        <taxon>Pseudomonas</taxon>
    </lineage>
</organism>
<dbReference type="EMBL" id="BMNW01000021">
    <property type="protein sequence ID" value="GGM30933.1"/>
    <property type="molecule type" value="Genomic_DNA"/>
</dbReference>
<dbReference type="InterPro" id="IPR043737">
    <property type="entry name" value="DUF5682"/>
</dbReference>
<evidence type="ECO:0000313" key="1">
    <source>
        <dbReference type="EMBL" id="GGM30933.1"/>
    </source>
</evidence>
<comment type="caution">
    <text evidence="1">The sequence shown here is derived from an EMBL/GenBank/DDBJ whole genome shotgun (WGS) entry which is preliminary data.</text>
</comment>
<evidence type="ECO:0000313" key="2">
    <source>
        <dbReference type="Proteomes" id="UP000616499"/>
    </source>
</evidence>
<proteinExistence type="predicted"/>
<keyword evidence="2" id="KW-1185">Reference proteome</keyword>
<sequence length="517" mass="57452">MEPGRLPITSKSLRQGASALVTPELIVFPVRHHSPSCAWQLHKLLQEITPSAVLVEGPRSFSSLIPLLTHAEARMPLAVYAYSVARPSASEPESRRSAFYPFCDYSPELVALRNASSREIPVRFIDLEFSELCQLEDQSIVPGAPVSLLDESHYQRSQYLKRLADQLGCRSHEEFWEHLFEAPAPGQGWREHLSAVSAYCELARADSSEQELREDGTLQREAEMAWHIRQALDERQPSQGPVLAVVGGFHAVVLPQLIASDIQRPSLPCRNIKDEFNAVVRYGFERLDQLNGYSAGMTSPAWHQKIWDAMRRKEQLKQPVTAALRYTAGLEVLLDLAATLRSTYQMAIPTPMLIAANEQMCGLAALRGRVAPIREDIVDAVTSCFIKGETDGDGALIRKVLTDQLSGQALGHVPSAAGVPPLVRDFERSAQQLRLKLGDTRPRSLVLDIYRRPAHRLTSRLLHGLALLSVPFGVRLAGPDFVKGTGLDRLLERWEYRYTPSTQAALVEASLYGTTVT</sequence>
<protein>
    <submittedName>
        <fullName evidence="1">Uncharacterized protein</fullName>
    </submittedName>
</protein>
<reference evidence="2" key="1">
    <citation type="journal article" date="2019" name="Int. J. Syst. Evol. Microbiol.">
        <title>The Global Catalogue of Microorganisms (GCM) 10K type strain sequencing project: providing services to taxonomists for standard genome sequencing and annotation.</title>
        <authorList>
            <consortium name="The Broad Institute Genomics Platform"/>
            <consortium name="The Broad Institute Genome Sequencing Center for Infectious Disease"/>
            <person name="Wu L."/>
            <person name="Ma J."/>
        </authorList>
    </citation>
    <scope>NUCLEOTIDE SEQUENCE [LARGE SCALE GENOMIC DNA]</scope>
    <source>
        <strain evidence="2">JCM 13501</strain>
    </source>
</reference>
<gene>
    <name evidence="1" type="ORF">GCM10009425_46990</name>
</gene>
<name>A0ABQ2H4C4_9PSED</name>
<dbReference type="Pfam" id="PF18934">
    <property type="entry name" value="DUF5682"/>
    <property type="match status" value="1"/>
</dbReference>
<dbReference type="Proteomes" id="UP000616499">
    <property type="component" value="Unassembled WGS sequence"/>
</dbReference>